<proteinExistence type="predicted"/>
<organism evidence="1 2">
    <name type="scientific">Tissierella praeacuta DSM 18095</name>
    <dbReference type="NCBI Taxonomy" id="1123404"/>
    <lineage>
        <taxon>Bacteria</taxon>
        <taxon>Bacillati</taxon>
        <taxon>Bacillota</taxon>
        <taxon>Tissierellia</taxon>
        <taxon>Tissierellales</taxon>
        <taxon>Tissierellaceae</taxon>
        <taxon>Tissierella</taxon>
    </lineage>
</organism>
<accession>A0A1M4YPH9</accession>
<dbReference type="Proteomes" id="UP000184114">
    <property type="component" value="Unassembled WGS sequence"/>
</dbReference>
<dbReference type="AlphaFoldDB" id="A0A1M4YPH9"/>
<dbReference type="InterPro" id="IPR032617">
    <property type="entry name" value="DUF4885"/>
</dbReference>
<evidence type="ECO:0000313" key="1">
    <source>
        <dbReference type="EMBL" id="SHF07578.1"/>
    </source>
</evidence>
<dbReference type="GeneID" id="90995484"/>
<sequence>MNIARITVTNSGSSPYKLEGRTAKNLYKGPSGELKDKIDKMYAEINRQNKSFADPKEHIRRKYFDKTYAHYRVLDGKYLSADRMNAYQNEMDVLDGGNPIFYSVEDYKYYGNEVPRIHGEIESYRSRIHDRLNMDFQVSKLFKENGIYIPNDVPLIFRSDLYTQRISVLGNIDDALKQDIENILNQDQNSFVLSLHMVQSSSGISLSQQYDPEKSRLWNLADKIFKYTGLDMRDLEARDGSFFTKDGEDILVKISEGVKEATKGNTKKEQRDVLGLLGLDIKYFSKKGILKENDFIDIGFQNGHLMDMHQKYKYGVGQNDWIHDMAREKGVDDYELSKDGIKLIDKGKSFFVDSKKVHAYQNTYQQNENLPQKFDVKKALDDFFSKNLFDIPIGTNLNILYEKIPNQLFVYGIQNSVISEMVNTSINKDKGLLNLFSQLSTMNFSVKI</sequence>
<name>A0A1M4YPH9_9FIRM</name>
<gene>
    <name evidence="1" type="ORF">SAMN02745784_02725</name>
</gene>
<dbReference type="RefSeq" id="WP_072977245.1">
    <property type="nucleotide sequence ID" value="NZ_FQTY01000018.1"/>
</dbReference>
<protein>
    <submittedName>
        <fullName evidence="1">Uncharacterized protein</fullName>
    </submittedName>
</protein>
<dbReference type="STRING" id="1123404.SAMN02745784_02725"/>
<keyword evidence="2" id="KW-1185">Reference proteome</keyword>
<reference evidence="2" key="1">
    <citation type="submission" date="2016-11" db="EMBL/GenBank/DDBJ databases">
        <authorList>
            <person name="Varghese N."/>
            <person name="Submissions S."/>
        </authorList>
    </citation>
    <scope>NUCLEOTIDE SEQUENCE [LARGE SCALE GENOMIC DNA]</scope>
    <source>
        <strain evidence="2">DSM 18095</strain>
    </source>
</reference>
<dbReference type="Pfam" id="PF16226">
    <property type="entry name" value="DUF4885"/>
    <property type="match status" value="1"/>
</dbReference>
<evidence type="ECO:0000313" key="2">
    <source>
        <dbReference type="Proteomes" id="UP000184114"/>
    </source>
</evidence>
<dbReference type="EMBL" id="FQTY01000018">
    <property type="protein sequence ID" value="SHF07578.1"/>
    <property type="molecule type" value="Genomic_DNA"/>
</dbReference>